<dbReference type="EMBL" id="VSSQ01021982">
    <property type="protein sequence ID" value="MPM67957.1"/>
    <property type="molecule type" value="Genomic_DNA"/>
</dbReference>
<accession>A0A645BRU7</accession>
<organism evidence="1">
    <name type="scientific">bioreactor metagenome</name>
    <dbReference type="NCBI Taxonomy" id="1076179"/>
    <lineage>
        <taxon>unclassified sequences</taxon>
        <taxon>metagenomes</taxon>
        <taxon>ecological metagenomes</taxon>
    </lineage>
</organism>
<protein>
    <submittedName>
        <fullName evidence="1">Uncharacterized protein</fullName>
    </submittedName>
</protein>
<gene>
    <name evidence="1" type="ORF">SDC9_114882</name>
</gene>
<proteinExistence type="predicted"/>
<sequence>MPQAAFTPILPVRAAQRGDAWSVPRMRAVWSVTVTTSPSGTLPPHSCVSSTEKSTRKLAQQAPQERQGWAEGMVAQKAVEMGGAGPPLFLKRRAQTRQFFAFSSTHRDGLLGAQRLALVVLPEEVQIAAFAREEGELDVGILRDADAWLPGKQQRIAELGFEQGDDVARADLAFCIGAQAAFHDVLDLGAHAHHVAFFRRGAAHPDARRLVVVHDGSLPSFFASYMPQPLAATVTACLAASTWPLFMRASA</sequence>
<dbReference type="AlphaFoldDB" id="A0A645BRU7"/>
<evidence type="ECO:0000313" key="1">
    <source>
        <dbReference type="EMBL" id="MPM67957.1"/>
    </source>
</evidence>
<name>A0A645BRU7_9ZZZZ</name>
<reference evidence="1" key="1">
    <citation type="submission" date="2019-08" db="EMBL/GenBank/DDBJ databases">
        <authorList>
            <person name="Kucharzyk K."/>
            <person name="Murdoch R.W."/>
            <person name="Higgins S."/>
            <person name="Loffler F."/>
        </authorList>
    </citation>
    <scope>NUCLEOTIDE SEQUENCE</scope>
</reference>
<comment type="caution">
    <text evidence="1">The sequence shown here is derived from an EMBL/GenBank/DDBJ whole genome shotgun (WGS) entry which is preliminary data.</text>
</comment>